<accession>A0AAE1AMT9</accession>
<proteinExistence type="predicted"/>
<reference evidence="1" key="1">
    <citation type="journal article" date="2023" name="G3 (Bethesda)">
        <title>A reference genome for the long-term kleptoplast-retaining sea slug Elysia crispata morphotype clarki.</title>
        <authorList>
            <person name="Eastman K.E."/>
            <person name="Pendleton A.L."/>
            <person name="Shaikh M.A."/>
            <person name="Suttiyut T."/>
            <person name="Ogas R."/>
            <person name="Tomko P."/>
            <person name="Gavelis G."/>
            <person name="Widhalm J.R."/>
            <person name="Wisecaver J.H."/>
        </authorList>
    </citation>
    <scope>NUCLEOTIDE SEQUENCE</scope>
    <source>
        <strain evidence="1">ECLA1</strain>
    </source>
</reference>
<evidence type="ECO:0000313" key="2">
    <source>
        <dbReference type="Proteomes" id="UP001283361"/>
    </source>
</evidence>
<gene>
    <name evidence="1" type="ORF">RRG08_038758</name>
</gene>
<keyword evidence="2" id="KW-1185">Reference proteome</keyword>
<protein>
    <submittedName>
        <fullName evidence="1">Uncharacterized protein</fullName>
    </submittedName>
</protein>
<sequence length="80" mass="8795">MGSRSGRGWPILRWGHVQAVADQSCGEVTSRAWIYRALGGPSPLGSAHFTYHATVVFLAEVERQKTSPPDKNRATNLFLV</sequence>
<dbReference type="AlphaFoldDB" id="A0AAE1AMT9"/>
<name>A0AAE1AMT9_9GAST</name>
<organism evidence="1 2">
    <name type="scientific">Elysia crispata</name>
    <name type="common">lettuce slug</name>
    <dbReference type="NCBI Taxonomy" id="231223"/>
    <lineage>
        <taxon>Eukaryota</taxon>
        <taxon>Metazoa</taxon>
        <taxon>Spiralia</taxon>
        <taxon>Lophotrochozoa</taxon>
        <taxon>Mollusca</taxon>
        <taxon>Gastropoda</taxon>
        <taxon>Heterobranchia</taxon>
        <taxon>Euthyneura</taxon>
        <taxon>Panpulmonata</taxon>
        <taxon>Sacoglossa</taxon>
        <taxon>Placobranchoidea</taxon>
        <taxon>Plakobranchidae</taxon>
        <taxon>Elysia</taxon>
    </lineage>
</organism>
<evidence type="ECO:0000313" key="1">
    <source>
        <dbReference type="EMBL" id="KAK3790061.1"/>
    </source>
</evidence>
<comment type="caution">
    <text evidence="1">The sequence shown here is derived from an EMBL/GenBank/DDBJ whole genome shotgun (WGS) entry which is preliminary data.</text>
</comment>
<dbReference type="Proteomes" id="UP001283361">
    <property type="component" value="Unassembled WGS sequence"/>
</dbReference>
<dbReference type="EMBL" id="JAWDGP010001585">
    <property type="protein sequence ID" value="KAK3790061.1"/>
    <property type="molecule type" value="Genomic_DNA"/>
</dbReference>